<dbReference type="PROSITE" id="PS00858">
    <property type="entry name" value="PREPHENATE_DEHYDR_2"/>
    <property type="match status" value="1"/>
</dbReference>
<dbReference type="PANTHER" id="PTHR21022:SF19">
    <property type="entry name" value="PREPHENATE DEHYDRATASE-RELATED"/>
    <property type="match status" value="1"/>
</dbReference>
<evidence type="ECO:0000256" key="2">
    <source>
        <dbReference type="ARBA" id="ARBA00013147"/>
    </source>
</evidence>
<dbReference type="Gene3D" id="3.30.70.260">
    <property type="match status" value="1"/>
</dbReference>
<evidence type="ECO:0000259" key="11">
    <source>
        <dbReference type="PROSITE" id="PS51171"/>
    </source>
</evidence>
<dbReference type="InterPro" id="IPR001086">
    <property type="entry name" value="Preph_deHydtase"/>
</dbReference>
<keyword evidence="7 10" id="KW-0456">Lyase</keyword>
<dbReference type="PROSITE" id="PS51171">
    <property type="entry name" value="PREPHENATE_DEHYDR_3"/>
    <property type="match status" value="1"/>
</dbReference>
<comment type="catalytic activity">
    <reaction evidence="8 10">
        <text>prephenate + H(+) = 3-phenylpyruvate + CO2 + H2O</text>
        <dbReference type="Rhea" id="RHEA:21648"/>
        <dbReference type="ChEBI" id="CHEBI:15377"/>
        <dbReference type="ChEBI" id="CHEBI:15378"/>
        <dbReference type="ChEBI" id="CHEBI:16526"/>
        <dbReference type="ChEBI" id="CHEBI:18005"/>
        <dbReference type="ChEBI" id="CHEBI:29934"/>
        <dbReference type="EC" id="4.2.1.51"/>
    </reaction>
</comment>
<dbReference type="Proteomes" id="UP000237846">
    <property type="component" value="Unassembled WGS sequence"/>
</dbReference>
<keyword evidence="4 10" id="KW-0028">Amino-acid biosynthesis</keyword>
<dbReference type="SUPFAM" id="SSF53850">
    <property type="entry name" value="Periplasmic binding protein-like II"/>
    <property type="match status" value="1"/>
</dbReference>
<dbReference type="InterPro" id="IPR045865">
    <property type="entry name" value="ACT-like_dom_sf"/>
</dbReference>
<dbReference type="FunFam" id="3.40.190.10:FF:000064">
    <property type="entry name" value="Prephenate dehydratase"/>
    <property type="match status" value="1"/>
</dbReference>
<keyword evidence="14" id="KW-1185">Reference proteome</keyword>
<evidence type="ECO:0000256" key="1">
    <source>
        <dbReference type="ARBA" id="ARBA00004741"/>
    </source>
</evidence>
<dbReference type="GO" id="GO:0004664">
    <property type="term" value="F:prephenate dehydratase activity"/>
    <property type="evidence" value="ECO:0007669"/>
    <property type="project" value="UniProtKB-UniRule"/>
</dbReference>
<dbReference type="PROSITE" id="PS00857">
    <property type="entry name" value="PREPHENATE_DEHYDR_1"/>
    <property type="match status" value="1"/>
</dbReference>
<dbReference type="SUPFAM" id="SSF55021">
    <property type="entry name" value="ACT-like"/>
    <property type="match status" value="1"/>
</dbReference>
<evidence type="ECO:0000256" key="7">
    <source>
        <dbReference type="ARBA" id="ARBA00023239"/>
    </source>
</evidence>
<evidence type="ECO:0000256" key="4">
    <source>
        <dbReference type="ARBA" id="ARBA00022605"/>
    </source>
</evidence>
<dbReference type="Gene3D" id="3.40.190.10">
    <property type="entry name" value="Periplasmic binding protein-like II"/>
    <property type="match status" value="2"/>
</dbReference>
<sequence>MSQRYAYLGPEGTFTEAALREHAPGPADARFVPMTGVAAVLDAVRAGDAEAGMVPLENSVEGGVNATIDELVNGEPLQITAEVALPVEFSLLAAPGTRLADIKRVVTHPHALAQCRGWLRAELPEAQTFTAASTAAAAHLVAEPGSSYDAAIAARIAGERYGLAAVAVGIGDHRDAVTRFVLVRRPEPPGEPTGADRTSLVAFIRDDHPGALLEILSEFAVRGVNLTRIESRPTGHGLGRYCFCIDAEGHVREARVAEALMGLRRICSGLRFLGSYPRADGGRPELRPGTSDADYTSAESWLSAVREGRR</sequence>
<organism evidence="13 14">
    <name type="scientific">Allonocardiopsis opalescens</name>
    <dbReference type="NCBI Taxonomy" id="1144618"/>
    <lineage>
        <taxon>Bacteria</taxon>
        <taxon>Bacillati</taxon>
        <taxon>Actinomycetota</taxon>
        <taxon>Actinomycetes</taxon>
        <taxon>Streptosporangiales</taxon>
        <taxon>Allonocardiopsis</taxon>
    </lineage>
</organism>
<keyword evidence="6 10" id="KW-0584">Phenylalanine biosynthesis</keyword>
<dbReference type="EC" id="4.2.1.51" evidence="2 10"/>
<dbReference type="PIRSF" id="PIRSF001500">
    <property type="entry name" value="Chor_mut_pdt_Ppr"/>
    <property type="match status" value="1"/>
</dbReference>
<feature type="domain" description="Prephenate dehydratase" evidence="11">
    <location>
        <begin position="4"/>
        <end position="185"/>
    </location>
</feature>
<feature type="domain" description="ACT" evidence="12">
    <location>
        <begin position="200"/>
        <end position="277"/>
    </location>
</feature>
<dbReference type="FunFam" id="3.30.70.260:FF:000012">
    <property type="entry name" value="Prephenate dehydratase"/>
    <property type="match status" value="1"/>
</dbReference>
<feature type="site" description="Essential for prephenate dehydratase activity" evidence="9">
    <location>
        <position position="178"/>
    </location>
</feature>
<evidence type="ECO:0000256" key="8">
    <source>
        <dbReference type="ARBA" id="ARBA00047848"/>
    </source>
</evidence>
<protein>
    <recommendedName>
        <fullName evidence="3 10">Prephenate dehydratase</fullName>
        <shortName evidence="10">PDT</shortName>
        <ecNumber evidence="2 10">4.2.1.51</ecNumber>
    </recommendedName>
</protein>
<reference evidence="13 14" key="1">
    <citation type="submission" date="2018-03" db="EMBL/GenBank/DDBJ databases">
        <title>Genomic Encyclopedia of Archaeal and Bacterial Type Strains, Phase II (KMG-II): from individual species to whole genera.</title>
        <authorList>
            <person name="Goeker M."/>
        </authorList>
    </citation>
    <scope>NUCLEOTIDE SEQUENCE [LARGE SCALE GENOMIC DNA]</scope>
    <source>
        <strain evidence="13 14">DSM 45601</strain>
    </source>
</reference>
<evidence type="ECO:0000256" key="3">
    <source>
        <dbReference type="ARBA" id="ARBA00021872"/>
    </source>
</evidence>
<evidence type="ECO:0000256" key="10">
    <source>
        <dbReference type="RuleBase" id="RU361254"/>
    </source>
</evidence>
<evidence type="ECO:0000256" key="9">
    <source>
        <dbReference type="PIRSR" id="PIRSR001500-2"/>
    </source>
</evidence>
<dbReference type="InterPro" id="IPR002912">
    <property type="entry name" value="ACT_dom"/>
</dbReference>
<dbReference type="EMBL" id="PVZC01000003">
    <property type="protein sequence ID" value="PRX99617.1"/>
    <property type="molecule type" value="Genomic_DNA"/>
</dbReference>
<dbReference type="GO" id="GO:0005737">
    <property type="term" value="C:cytoplasm"/>
    <property type="evidence" value="ECO:0007669"/>
    <property type="project" value="TreeGrafter"/>
</dbReference>
<accession>A0A2T0Q716</accession>
<dbReference type="CDD" id="cd13632">
    <property type="entry name" value="PBP2_Aa-PDT_like"/>
    <property type="match status" value="1"/>
</dbReference>
<dbReference type="AlphaFoldDB" id="A0A2T0Q716"/>
<evidence type="ECO:0000313" key="14">
    <source>
        <dbReference type="Proteomes" id="UP000237846"/>
    </source>
</evidence>
<dbReference type="PROSITE" id="PS51671">
    <property type="entry name" value="ACT"/>
    <property type="match status" value="1"/>
</dbReference>
<evidence type="ECO:0000256" key="5">
    <source>
        <dbReference type="ARBA" id="ARBA00023141"/>
    </source>
</evidence>
<dbReference type="OrthoDB" id="9802281at2"/>
<dbReference type="PANTHER" id="PTHR21022">
    <property type="entry name" value="PREPHENATE DEHYDRATASE P PROTEIN"/>
    <property type="match status" value="1"/>
</dbReference>
<evidence type="ECO:0000259" key="12">
    <source>
        <dbReference type="PROSITE" id="PS51671"/>
    </source>
</evidence>
<evidence type="ECO:0000313" key="13">
    <source>
        <dbReference type="EMBL" id="PRX99617.1"/>
    </source>
</evidence>
<keyword evidence="5 10" id="KW-0057">Aromatic amino acid biosynthesis</keyword>
<comment type="caution">
    <text evidence="13">The sequence shown here is derived from an EMBL/GenBank/DDBJ whole genome shotgun (WGS) entry which is preliminary data.</text>
</comment>
<name>A0A2T0Q716_9ACTN</name>
<dbReference type="CDD" id="cd04905">
    <property type="entry name" value="ACT_CM-PDT"/>
    <property type="match status" value="1"/>
</dbReference>
<dbReference type="RefSeq" id="WP_106244338.1">
    <property type="nucleotide sequence ID" value="NZ_PVZC01000003.1"/>
</dbReference>
<comment type="pathway">
    <text evidence="1 10">Amino-acid biosynthesis; L-phenylalanine biosynthesis; phenylpyruvate from prephenate: step 1/1.</text>
</comment>
<evidence type="ECO:0000256" key="6">
    <source>
        <dbReference type="ARBA" id="ARBA00023222"/>
    </source>
</evidence>
<proteinExistence type="predicted"/>
<dbReference type="UniPathway" id="UPA00121">
    <property type="reaction ID" value="UER00345"/>
</dbReference>
<dbReference type="NCBIfam" id="NF008865">
    <property type="entry name" value="PRK11898.1"/>
    <property type="match status" value="1"/>
</dbReference>
<dbReference type="GO" id="GO:0009094">
    <property type="term" value="P:L-phenylalanine biosynthetic process"/>
    <property type="evidence" value="ECO:0007669"/>
    <property type="project" value="UniProtKB-UniPathway"/>
</dbReference>
<dbReference type="Pfam" id="PF00800">
    <property type="entry name" value="PDT"/>
    <property type="match status" value="1"/>
</dbReference>
<dbReference type="InterPro" id="IPR018528">
    <property type="entry name" value="Preph_deHydtase_CS"/>
</dbReference>
<dbReference type="Pfam" id="PF01842">
    <property type="entry name" value="ACT"/>
    <property type="match status" value="1"/>
</dbReference>
<gene>
    <name evidence="10" type="primary">pheA</name>
    <name evidence="13" type="ORF">CLV72_103221</name>
</gene>
<dbReference type="InterPro" id="IPR008242">
    <property type="entry name" value="Chor_mutase/pphenate_deHydtase"/>
</dbReference>